<comment type="caution">
    <text evidence="1">The sequence shown here is derived from an EMBL/GenBank/DDBJ whole genome shotgun (WGS) entry which is preliminary data.</text>
</comment>
<reference evidence="1" key="1">
    <citation type="journal article" date="2020" name="New Phytol.">
        <title>Comparative genomics reveals dynamic genome evolution in host specialist ectomycorrhizal fungi.</title>
        <authorList>
            <person name="Lofgren L.A."/>
            <person name="Nguyen N.H."/>
            <person name="Vilgalys R."/>
            <person name="Ruytinx J."/>
            <person name="Liao H.L."/>
            <person name="Branco S."/>
            <person name="Kuo A."/>
            <person name="LaButti K."/>
            <person name="Lipzen A."/>
            <person name="Andreopoulos W."/>
            <person name="Pangilinan J."/>
            <person name="Riley R."/>
            <person name="Hundley H."/>
            <person name="Na H."/>
            <person name="Barry K."/>
            <person name="Grigoriev I.V."/>
            <person name="Stajich J.E."/>
            <person name="Kennedy P.G."/>
        </authorList>
    </citation>
    <scope>NUCLEOTIDE SEQUENCE</scope>
    <source>
        <strain evidence="1">MN1</strain>
    </source>
</reference>
<dbReference type="GeneID" id="64627184"/>
<accession>A0A9P7E6Z8</accession>
<dbReference type="RefSeq" id="XP_041190535.1">
    <property type="nucleotide sequence ID" value="XM_041333167.1"/>
</dbReference>
<evidence type="ECO:0000313" key="1">
    <source>
        <dbReference type="EMBL" id="KAG1812253.1"/>
    </source>
</evidence>
<organism evidence="1 2">
    <name type="scientific">Suillus subaureus</name>
    <dbReference type="NCBI Taxonomy" id="48587"/>
    <lineage>
        <taxon>Eukaryota</taxon>
        <taxon>Fungi</taxon>
        <taxon>Dikarya</taxon>
        <taxon>Basidiomycota</taxon>
        <taxon>Agaricomycotina</taxon>
        <taxon>Agaricomycetes</taxon>
        <taxon>Agaricomycetidae</taxon>
        <taxon>Boletales</taxon>
        <taxon>Suillineae</taxon>
        <taxon>Suillaceae</taxon>
        <taxon>Suillus</taxon>
    </lineage>
</organism>
<gene>
    <name evidence="1" type="ORF">BJ212DRAFT_1301751</name>
</gene>
<proteinExistence type="predicted"/>
<dbReference type="Proteomes" id="UP000807769">
    <property type="component" value="Unassembled WGS sequence"/>
</dbReference>
<evidence type="ECO:0000313" key="2">
    <source>
        <dbReference type="Proteomes" id="UP000807769"/>
    </source>
</evidence>
<keyword evidence="2" id="KW-1185">Reference proteome</keyword>
<dbReference type="AlphaFoldDB" id="A0A9P7E6Z8"/>
<protein>
    <submittedName>
        <fullName evidence="1">Uncharacterized protein</fullName>
    </submittedName>
</protein>
<dbReference type="EMBL" id="JABBWG010000027">
    <property type="protein sequence ID" value="KAG1812253.1"/>
    <property type="molecule type" value="Genomic_DNA"/>
</dbReference>
<sequence>MFLSYGRLSINCGQEKPDKHLNGDSVALCDLEQHQTAVKGLKNAFKLRTSGGTLLLHASASDTDAIAMGPQADKANLKKLYCSYEHAIKMRADEVLMMQIRAANASALQGNWLMQTHDFNLRAVISGVQHGANMQLKNVIGKKTKDGLCSMRLSVTCQGPIPAPQVERRMREEKRK</sequence>
<name>A0A9P7E6Z8_9AGAM</name>